<keyword evidence="1" id="KW-0732">Signal</keyword>
<feature type="domain" description="SGNH" evidence="2">
    <location>
        <begin position="100"/>
        <end position="326"/>
    </location>
</feature>
<evidence type="ECO:0000259" key="2">
    <source>
        <dbReference type="Pfam" id="PF19040"/>
    </source>
</evidence>
<evidence type="ECO:0000256" key="1">
    <source>
        <dbReference type="SAM" id="SignalP"/>
    </source>
</evidence>
<keyword evidence="4" id="KW-1185">Reference proteome</keyword>
<accession>A0ABT8G5N4</accession>
<evidence type="ECO:0000313" key="4">
    <source>
        <dbReference type="Proteomes" id="UP001172728"/>
    </source>
</evidence>
<dbReference type="EMBL" id="JAUHPW010000001">
    <property type="protein sequence ID" value="MDN4474440.1"/>
    <property type="molecule type" value="Genomic_DNA"/>
</dbReference>
<reference evidence="3" key="1">
    <citation type="submission" date="2023-06" db="EMBL/GenBank/DDBJ databases">
        <title>Sysu t00192.</title>
        <authorList>
            <person name="Gao L."/>
            <person name="Fang B.-Z."/>
            <person name="Li W.-J."/>
        </authorList>
    </citation>
    <scope>NUCLEOTIDE SEQUENCE</scope>
    <source>
        <strain evidence="3">SYSU T00192</strain>
    </source>
</reference>
<protein>
    <submittedName>
        <fullName evidence="3">SGNH hydrolase domain-containing protein</fullName>
    </submittedName>
</protein>
<gene>
    <name evidence="3" type="ORF">QQX09_01070</name>
</gene>
<dbReference type="Pfam" id="PF19040">
    <property type="entry name" value="SGNH"/>
    <property type="match status" value="1"/>
</dbReference>
<feature type="chain" id="PRO_5046747953" evidence="1">
    <location>
        <begin position="31"/>
        <end position="340"/>
    </location>
</feature>
<organism evidence="3 4">
    <name type="scientific">Demequina litoralis</name>
    <dbReference type="NCBI Taxonomy" id="3051660"/>
    <lineage>
        <taxon>Bacteria</taxon>
        <taxon>Bacillati</taxon>
        <taxon>Actinomycetota</taxon>
        <taxon>Actinomycetes</taxon>
        <taxon>Micrococcales</taxon>
        <taxon>Demequinaceae</taxon>
        <taxon>Demequina</taxon>
    </lineage>
</organism>
<dbReference type="GO" id="GO:0016787">
    <property type="term" value="F:hydrolase activity"/>
    <property type="evidence" value="ECO:0007669"/>
    <property type="project" value="UniProtKB-KW"/>
</dbReference>
<keyword evidence="3" id="KW-0378">Hydrolase</keyword>
<proteinExistence type="predicted"/>
<sequence length="340" mass="36168">MRLTKLTSRPSLVITFAAALVGMTASLAPASGAAAGPAASTTSTAATAITTLATATTARICFGAKAMAHNSTCVTDTSKALSPRPSVASEDVPEIYSEECRSSPQEPEVKPCSFGKATGRVKVALIGDSHAANWFPAVKFVAEKHGWDLTVYFKASCPWNATAQTWGDSTSRESCAQWNTDVTATLLAAPPDLIITSALFGRQWESGDAGVQAAVDGYTASWQQLTDAGSTVLPIVDTPQMSGRAQRCILKSSPQTRNCGTPKTTALNDPPVIGLAARRVEGVSPVKLNRFFCTSTFCPYAIGSVTVYRDRGHLTATYMRTVGPYLNKRIPKEFYAPRFR</sequence>
<dbReference type="InterPro" id="IPR043968">
    <property type="entry name" value="SGNH"/>
</dbReference>
<evidence type="ECO:0000313" key="3">
    <source>
        <dbReference type="EMBL" id="MDN4474440.1"/>
    </source>
</evidence>
<comment type="caution">
    <text evidence="3">The sequence shown here is derived from an EMBL/GenBank/DDBJ whole genome shotgun (WGS) entry which is preliminary data.</text>
</comment>
<name>A0ABT8G5N4_9MICO</name>
<feature type="signal peptide" evidence="1">
    <location>
        <begin position="1"/>
        <end position="30"/>
    </location>
</feature>
<dbReference type="RefSeq" id="WP_301130860.1">
    <property type="nucleotide sequence ID" value="NZ_JAUHPW010000001.1"/>
</dbReference>
<dbReference type="Proteomes" id="UP001172728">
    <property type="component" value="Unassembled WGS sequence"/>
</dbReference>